<protein>
    <recommendedName>
        <fullName evidence="10">Homeodomain-like protein</fullName>
    </recommendedName>
</protein>
<keyword evidence="2" id="KW-0238">DNA-binding</keyword>
<evidence type="ECO:0000313" key="8">
    <source>
        <dbReference type="EMBL" id="OAQ30765.1"/>
    </source>
</evidence>
<reference evidence="8 9" key="1">
    <citation type="submission" date="2016-05" db="EMBL/GenBank/DDBJ databases">
        <title>Genome sequencing reveals origins of a unique bacterial endosymbiosis in the earliest lineages of terrestrial Fungi.</title>
        <authorList>
            <consortium name="DOE Joint Genome Institute"/>
            <person name="Uehling J."/>
            <person name="Gryganskyi A."/>
            <person name="Hameed K."/>
            <person name="Tschaplinski T."/>
            <person name="Misztal P."/>
            <person name="Wu S."/>
            <person name="Desiro A."/>
            <person name="Vande Pol N."/>
            <person name="Du Z.-Y."/>
            <person name="Zienkiewicz A."/>
            <person name="Zienkiewicz K."/>
            <person name="Morin E."/>
            <person name="Tisserant E."/>
            <person name="Splivallo R."/>
            <person name="Hainaut M."/>
            <person name="Henrissat B."/>
            <person name="Ohm R."/>
            <person name="Kuo A."/>
            <person name="Yan J."/>
            <person name="Lipzen A."/>
            <person name="Nolan M."/>
            <person name="Labutti K."/>
            <person name="Barry K."/>
            <person name="Goldstein A."/>
            <person name="Labbe J."/>
            <person name="Schadt C."/>
            <person name="Tuskan G."/>
            <person name="Grigoriev I."/>
            <person name="Martin F."/>
            <person name="Vilgalys R."/>
            <person name="Bonito G."/>
        </authorList>
    </citation>
    <scope>NUCLEOTIDE SEQUENCE [LARGE SCALE GENOMIC DNA]</scope>
    <source>
        <strain evidence="8 9">AG-77</strain>
    </source>
</reference>
<dbReference type="InterPro" id="IPR017930">
    <property type="entry name" value="Myb_dom"/>
</dbReference>
<gene>
    <name evidence="8" type="ORF">K457DRAFT_72912</name>
</gene>
<dbReference type="GO" id="GO:0042796">
    <property type="term" value="P:snRNA transcription by RNA polymerase III"/>
    <property type="evidence" value="ECO:0007669"/>
    <property type="project" value="TreeGrafter"/>
</dbReference>
<dbReference type="InterPro" id="IPR051575">
    <property type="entry name" value="Myb-like_DNA-bd"/>
</dbReference>
<evidence type="ECO:0000313" key="9">
    <source>
        <dbReference type="Proteomes" id="UP000078512"/>
    </source>
</evidence>
<feature type="domain" description="Myb-like" evidence="5">
    <location>
        <begin position="108"/>
        <end position="157"/>
    </location>
</feature>
<organism evidence="8 9">
    <name type="scientific">Linnemannia elongata AG-77</name>
    <dbReference type="NCBI Taxonomy" id="1314771"/>
    <lineage>
        <taxon>Eukaryota</taxon>
        <taxon>Fungi</taxon>
        <taxon>Fungi incertae sedis</taxon>
        <taxon>Mucoromycota</taxon>
        <taxon>Mortierellomycotina</taxon>
        <taxon>Mortierellomycetes</taxon>
        <taxon>Mortierellales</taxon>
        <taxon>Mortierellaceae</taxon>
        <taxon>Linnemannia</taxon>
    </lineage>
</organism>
<dbReference type="Pfam" id="PF00249">
    <property type="entry name" value="Myb_DNA-binding"/>
    <property type="match status" value="2"/>
</dbReference>
<evidence type="ECO:0000259" key="6">
    <source>
        <dbReference type="PROSITE" id="PS51293"/>
    </source>
</evidence>
<dbReference type="Pfam" id="PF13921">
    <property type="entry name" value="Myb_DNA-bind_6"/>
    <property type="match status" value="1"/>
</dbReference>
<evidence type="ECO:0000256" key="2">
    <source>
        <dbReference type="ARBA" id="ARBA00023125"/>
    </source>
</evidence>
<name>A0A197JZW1_9FUNG</name>
<keyword evidence="9" id="KW-1185">Reference proteome</keyword>
<evidence type="ECO:0000256" key="1">
    <source>
        <dbReference type="ARBA" id="ARBA00023015"/>
    </source>
</evidence>
<proteinExistence type="predicted"/>
<sequence length="166" mass="19757">MQAKKTGRFSEKERSQLETAIEIFGEDADWELIAGQVPGRTASQCRKNWKYSKTHHVHKLDEPWTDQDRERLKSAVARFGKKRWTLVSEFVVGKTPDQCRNEWREKMDPVVDTSRWSGQERDRLMELGKRKIDWKEIAKEFKGRTAQQCRLQFDVHRALYRLQGDY</sequence>
<dbReference type="GO" id="GO:0042795">
    <property type="term" value="P:snRNA transcription by RNA polymerase II"/>
    <property type="evidence" value="ECO:0007669"/>
    <property type="project" value="TreeGrafter"/>
</dbReference>
<dbReference type="CDD" id="cd00167">
    <property type="entry name" value="SANT"/>
    <property type="match status" value="3"/>
</dbReference>
<dbReference type="GO" id="GO:0019185">
    <property type="term" value="C:snRNA-activating protein complex"/>
    <property type="evidence" value="ECO:0007669"/>
    <property type="project" value="TreeGrafter"/>
</dbReference>
<keyword evidence="3" id="KW-0804">Transcription</keyword>
<dbReference type="InterPro" id="IPR009057">
    <property type="entry name" value="Homeodomain-like_sf"/>
</dbReference>
<evidence type="ECO:0000259" key="7">
    <source>
        <dbReference type="PROSITE" id="PS51294"/>
    </source>
</evidence>
<evidence type="ECO:0000256" key="3">
    <source>
        <dbReference type="ARBA" id="ARBA00023163"/>
    </source>
</evidence>
<dbReference type="PROSITE" id="PS50090">
    <property type="entry name" value="MYB_LIKE"/>
    <property type="match status" value="3"/>
</dbReference>
<dbReference type="STRING" id="1314771.A0A197JZW1"/>
<feature type="domain" description="SANT" evidence="6">
    <location>
        <begin position="59"/>
        <end position="99"/>
    </location>
</feature>
<dbReference type="GO" id="GO:0000978">
    <property type="term" value="F:RNA polymerase II cis-regulatory region sequence-specific DNA binding"/>
    <property type="evidence" value="ECO:0007669"/>
    <property type="project" value="TreeGrafter"/>
</dbReference>
<dbReference type="AlphaFoldDB" id="A0A197JZW1"/>
<evidence type="ECO:0000256" key="4">
    <source>
        <dbReference type="ARBA" id="ARBA00023242"/>
    </source>
</evidence>
<dbReference type="InterPro" id="IPR001005">
    <property type="entry name" value="SANT/Myb"/>
</dbReference>
<evidence type="ECO:0000259" key="5">
    <source>
        <dbReference type="PROSITE" id="PS50090"/>
    </source>
</evidence>
<feature type="domain" description="Myb-like" evidence="5">
    <location>
        <begin position="1"/>
        <end position="50"/>
    </location>
</feature>
<dbReference type="Gene3D" id="1.10.10.60">
    <property type="entry name" value="Homeodomain-like"/>
    <property type="match status" value="3"/>
</dbReference>
<dbReference type="GO" id="GO:0001006">
    <property type="term" value="F:RNA polymerase III type 3 promoter sequence-specific DNA binding"/>
    <property type="evidence" value="ECO:0007669"/>
    <property type="project" value="TreeGrafter"/>
</dbReference>
<dbReference type="SUPFAM" id="SSF46689">
    <property type="entry name" value="Homeodomain-like"/>
    <property type="match status" value="2"/>
</dbReference>
<dbReference type="PROSITE" id="PS51294">
    <property type="entry name" value="HTH_MYB"/>
    <property type="match status" value="2"/>
</dbReference>
<feature type="domain" description="HTH myb-type" evidence="7">
    <location>
        <begin position="56"/>
        <end position="111"/>
    </location>
</feature>
<keyword evidence="4" id="KW-0539">Nucleus</keyword>
<dbReference type="EMBL" id="KV442033">
    <property type="protein sequence ID" value="OAQ30765.1"/>
    <property type="molecule type" value="Genomic_DNA"/>
</dbReference>
<dbReference type="SMART" id="SM00717">
    <property type="entry name" value="SANT"/>
    <property type="match status" value="3"/>
</dbReference>
<dbReference type="PROSITE" id="PS51293">
    <property type="entry name" value="SANT"/>
    <property type="match status" value="1"/>
</dbReference>
<accession>A0A197JZW1</accession>
<dbReference type="PANTHER" id="PTHR46621:SF1">
    <property type="entry name" value="SNRNA-ACTIVATING PROTEIN COMPLEX SUBUNIT 4"/>
    <property type="match status" value="1"/>
</dbReference>
<dbReference type="OrthoDB" id="2143914at2759"/>
<dbReference type="PANTHER" id="PTHR46621">
    <property type="entry name" value="SNRNA-ACTIVATING PROTEIN COMPLEX SUBUNIT 4"/>
    <property type="match status" value="1"/>
</dbReference>
<dbReference type="InterPro" id="IPR017884">
    <property type="entry name" value="SANT_dom"/>
</dbReference>
<keyword evidence="1" id="KW-0805">Transcription regulation</keyword>
<feature type="domain" description="Myb-like" evidence="5">
    <location>
        <begin position="63"/>
        <end position="107"/>
    </location>
</feature>
<dbReference type="Proteomes" id="UP000078512">
    <property type="component" value="Unassembled WGS sequence"/>
</dbReference>
<evidence type="ECO:0008006" key="10">
    <source>
        <dbReference type="Google" id="ProtNLM"/>
    </source>
</evidence>
<feature type="domain" description="HTH myb-type" evidence="7">
    <location>
        <begin position="1"/>
        <end position="50"/>
    </location>
</feature>